<keyword evidence="4 6" id="KW-1133">Transmembrane helix</keyword>
<dbReference type="GO" id="GO:0005886">
    <property type="term" value="C:plasma membrane"/>
    <property type="evidence" value="ECO:0007669"/>
    <property type="project" value="UniProtKB-SubCell"/>
</dbReference>
<feature type="transmembrane region" description="Helical" evidence="6">
    <location>
        <begin position="239"/>
        <end position="258"/>
    </location>
</feature>
<dbReference type="Proteomes" id="UP000712157">
    <property type="component" value="Unassembled WGS sequence"/>
</dbReference>
<evidence type="ECO:0000256" key="3">
    <source>
        <dbReference type="ARBA" id="ARBA00022692"/>
    </source>
</evidence>
<keyword evidence="8" id="KW-1185">Reference proteome</keyword>
<feature type="transmembrane region" description="Helical" evidence="6">
    <location>
        <begin position="210"/>
        <end position="233"/>
    </location>
</feature>
<dbReference type="EMBL" id="JAHQCW010000001">
    <property type="protein sequence ID" value="MBU9735150.1"/>
    <property type="molecule type" value="Genomic_DNA"/>
</dbReference>
<dbReference type="GO" id="GO:0022857">
    <property type="term" value="F:transmembrane transporter activity"/>
    <property type="evidence" value="ECO:0007669"/>
    <property type="project" value="InterPro"/>
</dbReference>
<feature type="transmembrane region" description="Helical" evidence="6">
    <location>
        <begin position="158"/>
        <end position="179"/>
    </location>
</feature>
<gene>
    <name evidence="7" type="ORF">KTH89_01280</name>
</gene>
<protein>
    <submittedName>
        <fullName evidence="7">ABC transporter permease</fullName>
    </submittedName>
</protein>
<evidence type="ECO:0000313" key="8">
    <source>
        <dbReference type="Proteomes" id="UP000712157"/>
    </source>
</evidence>
<feature type="transmembrane region" description="Helical" evidence="6">
    <location>
        <begin position="12"/>
        <end position="30"/>
    </location>
</feature>
<dbReference type="RefSeq" id="WP_158346759.1">
    <property type="nucleotide sequence ID" value="NZ_JAHQCW010000001.1"/>
</dbReference>
<keyword evidence="3 6" id="KW-0812">Transmembrane</keyword>
<feature type="transmembrane region" description="Helical" evidence="6">
    <location>
        <begin position="270"/>
        <end position="288"/>
    </location>
</feature>
<accession>A0A949NGV5</accession>
<feature type="transmembrane region" description="Helical" evidence="6">
    <location>
        <begin position="294"/>
        <end position="312"/>
    </location>
</feature>
<dbReference type="InterPro" id="IPR001851">
    <property type="entry name" value="ABC_transp_permease"/>
</dbReference>
<evidence type="ECO:0000256" key="2">
    <source>
        <dbReference type="ARBA" id="ARBA00022475"/>
    </source>
</evidence>
<dbReference type="PANTHER" id="PTHR32196">
    <property type="entry name" value="ABC TRANSPORTER PERMEASE PROTEIN YPHD-RELATED-RELATED"/>
    <property type="match status" value="1"/>
</dbReference>
<keyword evidence="2" id="KW-1003">Cell membrane</keyword>
<comment type="caution">
    <text evidence="7">The sequence shown here is derived from an EMBL/GenBank/DDBJ whole genome shotgun (WGS) entry which is preliminary data.</text>
</comment>
<dbReference type="Pfam" id="PF02653">
    <property type="entry name" value="BPD_transp_2"/>
    <property type="match status" value="1"/>
</dbReference>
<evidence type="ECO:0000313" key="7">
    <source>
        <dbReference type="EMBL" id="MBU9735150.1"/>
    </source>
</evidence>
<evidence type="ECO:0000256" key="5">
    <source>
        <dbReference type="ARBA" id="ARBA00023136"/>
    </source>
</evidence>
<feature type="transmembrane region" description="Helical" evidence="6">
    <location>
        <begin position="119"/>
        <end position="138"/>
    </location>
</feature>
<sequence length="316" mass="33588">MTRTKEIRGFLTKNMVVILLLLMMLFMTVMNRNFLTLSNLTNIFIEMSTYGTITMAMTIAIICGEFDLSAGATYALCSVFFLKNLDTMGIFPAILVTVLIGAAVGFVNGFLVARLDIPAFVATLGSMTYVRGIALFYTDGQPVSNANQAIYQWGNGSFLGIPNLVLTFLLFVAITECFLRFTKSGREIYAVGGSRKIAELAGINAKKSKLLIFVILGIAAGIAGVMISCRMASGSAALLGLNTSMSAISAVVVGGTSLSGGSGSAVRSLIGLLVISVLFNALTLLGIGAYYQQLIRGLVVIIIVAIDVYMSLNKKD</sequence>
<evidence type="ECO:0000256" key="6">
    <source>
        <dbReference type="SAM" id="Phobius"/>
    </source>
</evidence>
<feature type="transmembrane region" description="Helical" evidence="6">
    <location>
        <begin position="90"/>
        <end position="112"/>
    </location>
</feature>
<organism evidence="7 8">
    <name type="scientific">Diplocloster agilis</name>
    <dbReference type="NCBI Taxonomy" id="2850323"/>
    <lineage>
        <taxon>Bacteria</taxon>
        <taxon>Bacillati</taxon>
        <taxon>Bacillota</taxon>
        <taxon>Clostridia</taxon>
        <taxon>Lachnospirales</taxon>
        <taxon>Lachnospiraceae</taxon>
        <taxon>Diplocloster</taxon>
    </lineage>
</organism>
<name>A0A949NGV5_9FIRM</name>
<keyword evidence="5 6" id="KW-0472">Membrane</keyword>
<proteinExistence type="predicted"/>
<comment type="subcellular location">
    <subcellularLocation>
        <location evidence="1">Cell membrane</location>
        <topology evidence="1">Multi-pass membrane protein</topology>
    </subcellularLocation>
</comment>
<dbReference type="AlphaFoldDB" id="A0A949NGV5"/>
<dbReference type="CDD" id="cd06579">
    <property type="entry name" value="TM_PBP1_transp_AraH_like"/>
    <property type="match status" value="1"/>
</dbReference>
<evidence type="ECO:0000256" key="4">
    <source>
        <dbReference type="ARBA" id="ARBA00022989"/>
    </source>
</evidence>
<reference evidence="7" key="1">
    <citation type="submission" date="2021-06" db="EMBL/GenBank/DDBJ databases">
        <title>Description of novel taxa of the family Lachnospiraceae.</title>
        <authorList>
            <person name="Chaplin A.V."/>
            <person name="Sokolova S.R."/>
            <person name="Pikina A.P."/>
            <person name="Korzhanova M."/>
            <person name="Belova V."/>
            <person name="Korostin D."/>
            <person name="Efimov B.A."/>
        </authorList>
    </citation>
    <scope>NUCLEOTIDE SEQUENCE</scope>
    <source>
        <strain evidence="7">ASD5720</strain>
    </source>
</reference>
<evidence type="ECO:0000256" key="1">
    <source>
        <dbReference type="ARBA" id="ARBA00004651"/>
    </source>
</evidence>